<dbReference type="HOGENOM" id="CLU_3401674_0_0_0"/>
<dbReference type="InParanoid" id="C1F2G3"/>
<protein>
    <submittedName>
        <fullName evidence="1">Uncharacterized protein</fullName>
    </submittedName>
</protein>
<dbReference type="Proteomes" id="UP000002207">
    <property type="component" value="Chromosome"/>
</dbReference>
<evidence type="ECO:0000313" key="2">
    <source>
        <dbReference type="Proteomes" id="UP000002207"/>
    </source>
</evidence>
<accession>C1F2G3</accession>
<evidence type="ECO:0000313" key="1">
    <source>
        <dbReference type="EMBL" id="ACO33991.1"/>
    </source>
</evidence>
<dbReference type="STRING" id="240015.ACP_2623"/>
<gene>
    <name evidence="1" type="ordered locus">ACP_2623</name>
</gene>
<dbReference type="EMBL" id="CP001472">
    <property type="protein sequence ID" value="ACO33991.1"/>
    <property type="molecule type" value="Genomic_DNA"/>
</dbReference>
<sequence>MQNRICGVVLRKFSPYAIEKQRVMGILQGK</sequence>
<name>C1F2G3_ACIC5</name>
<proteinExistence type="predicted"/>
<keyword evidence="2" id="KW-1185">Reference proteome</keyword>
<dbReference type="KEGG" id="aca:ACP_2623"/>
<organism evidence="1 2">
    <name type="scientific">Acidobacterium capsulatum (strain ATCC 51196 / DSM 11244 / BCRC 80197 / JCM 7670 / NBRC 15755 / NCIMB 13165 / 161)</name>
    <dbReference type="NCBI Taxonomy" id="240015"/>
    <lineage>
        <taxon>Bacteria</taxon>
        <taxon>Pseudomonadati</taxon>
        <taxon>Acidobacteriota</taxon>
        <taxon>Terriglobia</taxon>
        <taxon>Terriglobales</taxon>
        <taxon>Acidobacteriaceae</taxon>
        <taxon>Acidobacterium</taxon>
    </lineage>
</organism>
<dbReference type="AlphaFoldDB" id="C1F2G3"/>
<reference evidence="1 2" key="1">
    <citation type="journal article" date="2009" name="Appl. Environ. Microbiol.">
        <title>Three genomes from the phylum Acidobacteria provide insight into the lifestyles of these microorganisms in soils.</title>
        <authorList>
            <person name="Ward N.L."/>
            <person name="Challacombe J.F."/>
            <person name="Janssen P.H."/>
            <person name="Henrissat B."/>
            <person name="Coutinho P.M."/>
            <person name="Wu M."/>
            <person name="Xie G."/>
            <person name="Haft D.H."/>
            <person name="Sait M."/>
            <person name="Badger J."/>
            <person name="Barabote R.D."/>
            <person name="Bradley B."/>
            <person name="Brettin T.S."/>
            <person name="Brinkac L.M."/>
            <person name="Bruce D."/>
            <person name="Creasy T."/>
            <person name="Daugherty S.C."/>
            <person name="Davidsen T.M."/>
            <person name="DeBoy R.T."/>
            <person name="Detter J.C."/>
            <person name="Dodson R.J."/>
            <person name="Durkin A.S."/>
            <person name="Ganapathy A."/>
            <person name="Gwinn-Giglio M."/>
            <person name="Han C.S."/>
            <person name="Khouri H."/>
            <person name="Kiss H."/>
            <person name="Kothari S.P."/>
            <person name="Madupu R."/>
            <person name="Nelson K.E."/>
            <person name="Nelson W.C."/>
            <person name="Paulsen I."/>
            <person name="Penn K."/>
            <person name="Ren Q."/>
            <person name="Rosovitz M.J."/>
            <person name="Selengut J.D."/>
            <person name="Shrivastava S."/>
            <person name="Sullivan S.A."/>
            <person name="Tapia R."/>
            <person name="Thompson L.S."/>
            <person name="Watkins K.L."/>
            <person name="Yang Q."/>
            <person name="Yu C."/>
            <person name="Zafar N."/>
            <person name="Zhou L."/>
            <person name="Kuske C.R."/>
        </authorList>
    </citation>
    <scope>NUCLEOTIDE SEQUENCE [LARGE SCALE GENOMIC DNA]</scope>
    <source>
        <strain evidence="2">ATCC 51196 / DSM 11244 / BCRC 80197 / JCM 7670 / NBRC 15755 / NCIMB 13165 / 161</strain>
    </source>
</reference>